<evidence type="ECO:0000313" key="1">
    <source>
        <dbReference type="EMBL" id="SHG63103.1"/>
    </source>
</evidence>
<proteinExistence type="predicted"/>
<name>A0A1M5LFE6_9BACI</name>
<accession>A0A1M5LFE6</accession>
<dbReference type="InterPro" id="IPR019658">
    <property type="entry name" value="DUF2515"/>
</dbReference>
<evidence type="ECO:0008006" key="3">
    <source>
        <dbReference type="Google" id="ProtNLM"/>
    </source>
</evidence>
<gene>
    <name evidence="1" type="ORF">SAMN05421807_10194</name>
</gene>
<evidence type="ECO:0000313" key="2">
    <source>
        <dbReference type="Proteomes" id="UP000184079"/>
    </source>
</evidence>
<keyword evidence="2" id="KW-1185">Reference proteome</keyword>
<dbReference type="EMBL" id="FQXD01000001">
    <property type="protein sequence ID" value="SHG63103.1"/>
    <property type="molecule type" value="Genomic_DNA"/>
</dbReference>
<organism evidence="1 2">
    <name type="scientific">Virgibacillus chiguensis</name>
    <dbReference type="NCBI Taxonomy" id="411959"/>
    <lineage>
        <taxon>Bacteria</taxon>
        <taxon>Bacillati</taxon>
        <taxon>Bacillota</taxon>
        <taxon>Bacilli</taxon>
        <taxon>Bacillales</taxon>
        <taxon>Bacillaceae</taxon>
        <taxon>Virgibacillus</taxon>
    </lineage>
</organism>
<dbReference type="RefSeq" id="WP_073004105.1">
    <property type="nucleotide sequence ID" value="NZ_FQXD01000001.1"/>
</dbReference>
<sequence>MYIDANLKAYLHYITNKTTAHNQDNITRTNAYFKFYLKFPEIKWAFLASIVSRNAGWNMTDLQMTPFQYLLGKQERERLFMTYERANWLIFSDAYPQLLVYQLSKQNNKPMFDLLSLFHVSSYMIKEWHYFWKYCDKNRLVQALIINEQNVIQEPVIKQHYFQRRVFHQLPYQMQNFFMMNAVLLPSMSNDLYGAYVHNFTNRTNRIQLGKKLASLIFSPTVYKQTFLFVKYCTHTGSRRDYERFLKLPKQPVTPILRMVYPIITHQDTIRKDWYQSGGVKKKWIRDAHQCNKQQIGKTFYQKRQMLFAYFYTKQVFTAKKYFSTNKRG</sequence>
<dbReference type="OrthoDB" id="2690514at2"/>
<dbReference type="Pfam" id="PF10720">
    <property type="entry name" value="DUF2515"/>
    <property type="match status" value="1"/>
</dbReference>
<dbReference type="AlphaFoldDB" id="A0A1M5LFE6"/>
<protein>
    <recommendedName>
        <fullName evidence="3">DUF2515 domain-containing protein</fullName>
    </recommendedName>
</protein>
<dbReference type="Proteomes" id="UP000184079">
    <property type="component" value="Unassembled WGS sequence"/>
</dbReference>
<reference evidence="2" key="1">
    <citation type="submission" date="2016-11" db="EMBL/GenBank/DDBJ databases">
        <authorList>
            <person name="Varghese N."/>
            <person name="Submissions S."/>
        </authorList>
    </citation>
    <scope>NUCLEOTIDE SEQUENCE [LARGE SCALE GENOMIC DNA]</scope>
    <source>
        <strain evidence="2">CGMCC 1.6496</strain>
    </source>
</reference>